<keyword evidence="1" id="KW-1133">Transmembrane helix</keyword>
<reference evidence="2" key="1">
    <citation type="submission" date="2023-10" db="EMBL/GenBank/DDBJ databases">
        <title>Screening of Alkalihalophilus pseudofirmusBZ-TG-HK211 and Its Alleviation of Salt Stress on Rapeseed Growth.</title>
        <authorList>
            <person name="Zhao B."/>
            <person name="Guo T."/>
        </authorList>
    </citation>
    <scope>NUCLEOTIDE SEQUENCE</scope>
    <source>
        <strain evidence="2">BZ-TG-HK211</strain>
    </source>
</reference>
<dbReference type="RefSeq" id="WP_075683411.1">
    <property type="nucleotide sequence ID" value="NZ_CP144224.1"/>
</dbReference>
<dbReference type="Proteomes" id="UP001285636">
    <property type="component" value="Unassembled WGS sequence"/>
</dbReference>
<dbReference type="InterPro" id="IPR024419">
    <property type="entry name" value="YvrJ"/>
</dbReference>
<name>A0AAJ2KST4_ALKPS</name>
<dbReference type="AlphaFoldDB" id="A0AAJ2KST4"/>
<keyword evidence="1" id="KW-0812">Transmembrane</keyword>
<proteinExistence type="predicted"/>
<evidence type="ECO:0000313" key="3">
    <source>
        <dbReference type="Proteomes" id="UP001285636"/>
    </source>
</evidence>
<feature type="transmembrane region" description="Helical" evidence="1">
    <location>
        <begin position="6"/>
        <end position="26"/>
    </location>
</feature>
<dbReference type="Pfam" id="PF12841">
    <property type="entry name" value="YvrJ"/>
    <property type="match status" value="1"/>
</dbReference>
<gene>
    <name evidence="2" type="ORF">RYX45_02745</name>
</gene>
<keyword evidence="1" id="KW-0472">Membrane</keyword>
<evidence type="ECO:0000313" key="2">
    <source>
        <dbReference type="EMBL" id="MDV2884079.1"/>
    </source>
</evidence>
<dbReference type="EMBL" id="JAWJAY010000001">
    <property type="protein sequence ID" value="MDV2884079.1"/>
    <property type="molecule type" value="Genomic_DNA"/>
</dbReference>
<evidence type="ECO:0000256" key="1">
    <source>
        <dbReference type="SAM" id="Phobius"/>
    </source>
</evidence>
<sequence>MTSFELWIPILSEYGFPVMVTLYLLYRLERKLDLMIEVLHQLKADSTKKHPNLFTKQHY</sequence>
<organism evidence="2 3">
    <name type="scientific">Alkalihalophilus pseudofirmus</name>
    <name type="common">Bacillus pseudofirmus</name>
    <dbReference type="NCBI Taxonomy" id="79885"/>
    <lineage>
        <taxon>Bacteria</taxon>
        <taxon>Bacillati</taxon>
        <taxon>Bacillota</taxon>
        <taxon>Bacilli</taxon>
        <taxon>Bacillales</taxon>
        <taxon>Bacillaceae</taxon>
        <taxon>Alkalihalophilus</taxon>
    </lineage>
</organism>
<accession>A0AAJ2KST4</accession>
<comment type="caution">
    <text evidence="2">The sequence shown here is derived from an EMBL/GenBank/DDBJ whole genome shotgun (WGS) entry which is preliminary data.</text>
</comment>
<protein>
    <submittedName>
        <fullName evidence="2">YvrJ family protein</fullName>
    </submittedName>
</protein>